<comment type="caution">
    <text evidence="3">The sequence shown here is derived from an EMBL/GenBank/DDBJ whole genome shotgun (WGS) entry which is preliminary data.</text>
</comment>
<sequence length="104" mass="11258">MRPRVDLVFPSAVWTLRDPQNVGHEWQRVRTALGLAEDITAHSFRHAVATILDDAGLSARITADVLGHADPAMTQRHYMARGRTHHAAAAALDQAVASASRAAN</sequence>
<dbReference type="AlphaFoldDB" id="A0A6P1D116"/>
<evidence type="ECO:0000313" key="3">
    <source>
        <dbReference type="EMBL" id="NEW36265.1"/>
    </source>
</evidence>
<feature type="domain" description="Tyr recombinase" evidence="2">
    <location>
        <begin position="1"/>
        <end position="92"/>
    </location>
</feature>
<dbReference type="InterPro" id="IPR013762">
    <property type="entry name" value="Integrase-like_cat_sf"/>
</dbReference>
<dbReference type="PROSITE" id="PS51898">
    <property type="entry name" value="TYR_RECOMBINASE"/>
    <property type="match status" value="1"/>
</dbReference>
<dbReference type="GO" id="GO:0006310">
    <property type="term" value="P:DNA recombination"/>
    <property type="evidence" value="ECO:0007669"/>
    <property type="project" value="UniProtKB-KW"/>
</dbReference>
<accession>A0A6P1D116</accession>
<dbReference type="EMBL" id="JAAGVB010000068">
    <property type="protein sequence ID" value="NEW36265.1"/>
    <property type="molecule type" value="Genomic_DNA"/>
</dbReference>
<protein>
    <submittedName>
        <fullName evidence="3">Phage integrase family protein</fullName>
    </submittedName>
</protein>
<evidence type="ECO:0000313" key="4">
    <source>
        <dbReference type="Proteomes" id="UP000471166"/>
    </source>
</evidence>
<dbReference type="InterPro" id="IPR002104">
    <property type="entry name" value="Integrase_catalytic"/>
</dbReference>
<dbReference type="Pfam" id="PF00589">
    <property type="entry name" value="Phage_integrase"/>
    <property type="match status" value="1"/>
</dbReference>
<dbReference type="Gene3D" id="1.10.443.10">
    <property type="entry name" value="Intergrase catalytic core"/>
    <property type="match status" value="1"/>
</dbReference>
<reference evidence="3 4" key="1">
    <citation type="submission" date="2020-01" db="EMBL/GenBank/DDBJ databases">
        <title>Genetics and antimicrobial susceptibilities of Nocardia species isolated from the soil; a comparison with species isolated from humans.</title>
        <authorList>
            <person name="Carrasco G."/>
            <person name="Monzon S."/>
            <person name="Sansegundo M."/>
            <person name="Garcia E."/>
            <person name="Garrido N."/>
            <person name="Medina M.J."/>
            <person name="Villalon P."/>
            <person name="Ramirez-Arocha A.C."/>
            <person name="Jimenez P."/>
            <person name="Cuesta I."/>
            <person name="Valdezate S."/>
        </authorList>
    </citation>
    <scope>NUCLEOTIDE SEQUENCE [LARGE SCALE GENOMIC DNA]</scope>
    <source>
        <strain evidence="3 4">CNM20110626</strain>
    </source>
</reference>
<keyword evidence="1" id="KW-0233">DNA recombination</keyword>
<dbReference type="SUPFAM" id="SSF56349">
    <property type="entry name" value="DNA breaking-rejoining enzymes"/>
    <property type="match status" value="1"/>
</dbReference>
<dbReference type="GO" id="GO:0015074">
    <property type="term" value="P:DNA integration"/>
    <property type="evidence" value="ECO:0007669"/>
    <property type="project" value="InterPro"/>
</dbReference>
<dbReference type="InterPro" id="IPR011010">
    <property type="entry name" value="DNA_brk_join_enz"/>
</dbReference>
<dbReference type="Proteomes" id="UP000471166">
    <property type="component" value="Unassembled WGS sequence"/>
</dbReference>
<gene>
    <name evidence="3" type="ORF">GV791_27430</name>
</gene>
<evidence type="ECO:0000256" key="1">
    <source>
        <dbReference type="ARBA" id="ARBA00023172"/>
    </source>
</evidence>
<proteinExistence type="predicted"/>
<organism evidence="3 4">
    <name type="scientific">Nocardia cyriacigeorgica</name>
    <dbReference type="NCBI Taxonomy" id="135487"/>
    <lineage>
        <taxon>Bacteria</taxon>
        <taxon>Bacillati</taxon>
        <taxon>Actinomycetota</taxon>
        <taxon>Actinomycetes</taxon>
        <taxon>Mycobacteriales</taxon>
        <taxon>Nocardiaceae</taxon>
        <taxon>Nocardia</taxon>
    </lineage>
</organism>
<dbReference type="GO" id="GO:0003677">
    <property type="term" value="F:DNA binding"/>
    <property type="evidence" value="ECO:0007669"/>
    <property type="project" value="InterPro"/>
</dbReference>
<evidence type="ECO:0000259" key="2">
    <source>
        <dbReference type="PROSITE" id="PS51898"/>
    </source>
</evidence>
<name>A0A6P1D116_9NOCA</name>